<keyword evidence="2" id="KW-0489">Methyltransferase</keyword>
<gene>
    <name evidence="2" type="ORF">DLJ74_15695</name>
</gene>
<accession>A0A317KVB6</accession>
<reference evidence="2 3" key="1">
    <citation type="submission" date="2018-05" db="EMBL/GenBank/DDBJ databases">
        <title>Genomic analysis of Gracilibacillus dipsosauri DD1 reveals novel features of a salt-tolerant amylase.</title>
        <authorList>
            <person name="Deutch C.E."/>
            <person name="Yang S."/>
        </authorList>
    </citation>
    <scope>NUCLEOTIDE SEQUENCE [LARGE SCALE GENOMIC DNA]</scope>
    <source>
        <strain evidence="2 3">DD1</strain>
    </source>
</reference>
<dbReference type="RefSeq" id="WP_109985165.1">
    <property type="nucleotide sequence ID" value="NZ_JAJUIE010000061.1"/>
</dbReference>
<dbReference type="GO" id="GO:0008168">
    <property type="term" value="F:methyltransferase activity"/>
    <property type="evidence" value="ECO:0007669"/>
    <property type="project" value="UniProtKB-KW"/>
</dbReference>
<protein>
    <submittedName>
        <fullName evidence="2">Class I SAM-dependent methyltransferase</fullName>
    </submittedName>
</protein>
<dbReference type="SUPFAM" id="SSF53335">
    <property type="entry name" value="S-adenosyl-L-methionine-dependent methyltransferases"/>
    <property type="match status" value="1"/>
</dbReference>
<comment type="caution">
    <text evidence="2">The sequence shown here is derived from an EMBL/GenBank/DDBJ whole genome shotgun (WGS) entry which is preliminary data.</text>
</comment>
<feature type="domain" description="Methyltransferase" evidence="1">
    <location>
        <begin position="45"/>
        <end position="155"/>
    </location>
</feature>
<dbReference type="InterPro" id="IPR029063">
    <property type="entry name" value="SAM-dependent_MTases_sf"/>
</dbReference>
<sequence length="222" mass="24954">MSVNPTKSYKGPEMNGFIGKWYAKNTKKKIKKYTQDANKVLKALSDGDSVLDLAPGPGYLSMELAKLGDFQITGLDISDKLVQMAKNNADKAGLNIDFRHGDAANMPFDDQSFHLIVCRAAFKNFAQPVKCLNEMRRVLKPGGKVVIIDFKGDVPKADINKFVTKDMGFKGLNAMIIKWMFRNVVIKQAYTKEKFLGFVKESDFETCDLHEGLIGIEAWFER</sequence>
<keyword evidence="2" id="KW-0808">Transferase</keyword>
<organism evidence="2 3">
    <name type="scientific">Gracilibacillus dipsosauri</name>
    <dbReference type="NCBI Taxonomy" id="178340"/>
    <lineage>
        <taxon>Bacteria</taxon>
        <taxon>Bacillati</taxon>
        <taxon>Bacillota</taxon>
        <taxon>Bacilli</taxon>
        <taxon>Bacillales</taxon>
        <taxon>Bacillaceae</taxon>
        <taxon>Gracilibacillus</taxon>
    </lineage>
</organism>
<dbReference type="GO" id="GO:0032259">
    <property type="term" value="P:methylation"/>
    <property type="evidence" value="ECO:0007669"/>
    <property type="project" value="UniProtKB-KW"/>
</dbReference>
<proteinExistence type="predicted"/>
<dbReference type="AlphaFoldDB" id="A0A317KVB6"/>
<dbReference type="EMBL" id="QGTD01000015">
    <property type="protein sequence ID" value="PWU67375.1"/>
    <property type="molecule type" value="Genomic_DNA"/>
</dbReference>
<dbReference type="OrthoDB" id="43862at2"/>
<dbReference type="Proteomes" id="UP000245624">
    <property type="component" value="Unassembled WGS sequence"/>
</dbReference>
<dbReference type="InterPro" id="IPR025714">
    <property type="entry name" value="Methyltranfer_dom"/>
</dbReference>
<keyword evidence="3" id="KW-1185">Reference proteome</keyword>
<name>A0A317KVB6_9BACI</name>
<evidence type="ECO:0000259" key="1">
    <source>
        <dbReference type="Pfam" id="PF13847"/>
    </source>
</evidence>
<evidence type="ECO:0000313" key="3">
    <source>
        <dbReference type="Proteomes" id="UP000245624"/>
    </source>
</evidence>
<evidence type="ECO:0000313" key="2">
    <source>
        <dbReference type="EMBL" id="PWU67375.1"/>
    </source>
</evidence>
<dbReference type="PANTHER" id="PTHR43591">
    <property type="entry name" value="METHYLTRANSFERASE"/>
    <property type="match status" value="1"/>
</dbReference>
<dbReference type="Gene3D" id="3.40.50.150">
    <property type="entry name" value="Vaccinia Virus protein VP39"/>
    <property type="match status" value="1"/>
</dbReference>
<dbReference type="Pfam" id="PF13847">
    <property type="entry name" value="Methyltransf_31"/>
    <property type="match status" value="1"/>
</dbReference>
<dbReference type="CDD" id="cd02440">
    <property type="entry name" value="AdoMet_MTases"/>
    <property type="match status" value="1"/>
</dbReference>